<accession>A0A9Q0WFQ6</accession>
<dbReference type="GO" id="GO:0005737">
    <property type="term" value="C:cytoplasm"/>
    <property type="evidence" value="ECO:0007669"/>
    <property type="project" value="TreeGrafter"/>
</dbReference>
<dbReference type="PANTHER" id="PTHR11071:SF561">
    <property type="entry name" value="PEPTIDYL-PROLYL CIS-TRANS ISOMERASE D-RELATED"/>
    <property type="match status" value="1"/>
</dbReference>
<dbReference type="SUPFAM" id="SSF50891">
    <property type="entry name" value="Cyclophilin-like"/>
    <property type="match status" value="1"/>
</dbReference>
<dbReference type="PROSITE" id="PS50293">
    <property type="entry name" value="TPR_REGION"/>
    <property type="match status" value="1"/>
</dbReference>
<dbReference type="GO" id="GO:0003755">
    <property type="term" value="F:peptidyl-prolyl cis-trans isomerase activity"/>
    <property type="evidence" value="ECO:0007669"/>
    <property type="project" value="UniProtKB-UniRule"/>
</dbReference>
<reference evidence="4" key="1">
    <citation type="submission" date="2022-11" db="EMBL/GenBank/DDBJ databases">
        <authorList>
            <person name="Hyden B.L."/>
            <person name="Feng K."/>
            <person name="Yates T."/>
            <person name="Jawdy S."/>
            <person name="Smart L.B."/>
            <person name="Muchero W."/>
        </authorList>
    </citation>
    <scope>NUCLEOTIDE SEQUENCE</scope>
    <source>
        <tissue evidence="4">Shoot tip</tissue>
    </source>
</reference>
<proteinExistence type="inferred from homology"/>
<comment type="catalytic activity">
    <reaction evidence="2">
        <text>[protein]-peptidylproline (omega=180) = [protein]-peptidylproline (omega=0)</text>
        <dbReference type="Rhea" id="RHEA:16237"/>
        <dbReference type="Rhea" id="RHEA-COMP:10747"/>
        <dbReference type="Rhea" id="RHEA-COMP:10748"/>
        <dbReference type="ChEBI" id="CHEBI:83833"/>
        <dbReference type="ChEBI" id="CHEBI:83834"/>
        <dbReference type="EC" id="5.2.1.8"/>
    </reaction>
</comment>
<dbReference type="PRINTS" id="PR00153">
    <property type="entry name" value="CSAPPISMRASE"/>
</dbReference>
<dbReference type="OrthoDB" id="407558at2759"/>
<dbReference type="PANTHER" id="PTHR11071">
    <property type="entry name" value="PEPTIDYL-PROLYL CIS-TRANS ISOMERASE"/>
    <property type="match status" value="1"/>
</dbReference>
<dbReference type="GO" id="GO:0016018">
    <property type="term" value="F:cyclosporin A binding"/>
    <property type="evidence" value="ECO:0007669"/>
    <property type="project" value="TreeGrafter"/>
</dbReference>
<evidence type="ECO:0000313" key="5">
    <source>
        <dbReference type="Proteomes" id="UP001151532"/>
    </source>
</evidence>
<reference evidence="4" key="2">
    <citation type="journal article" date="2023" name="Int. J. Mol. Sci.">
        <title>De Novo Assembly and Annotation of 11 Diverse Shrub Willow (Salix) Genomes Reveals Novel Gene Organization in Sex-Linked Regions.</title>
        <authorList>
            <person name="Hyden B."/>
            <person name="Feng K."/>
            <person name="Yates T.B."/>
            <person name="Jawdy S."/>
            <person name="Cereghino C."/>
            <person name="Smart L.B."/>
            <person name="Muchero W."/>
        </authorList>
    </citation>
    <scope>NUCLEOTIDE SEQUENCE</scope>
    <source>
        <tissue evidence="4">Shoot tip</tissue>
    </source>
</reference>
<dbReference type="GO" id="GO:0006457">
    <property type="term" value="P:protein folding"/>
    <property type="evidence" value="ECO:0007669"/>
    <property type="project" value="TreeGrafter"/>
</dbReference>
<gene>
    <name evidence="4" type="ORF">OIU79_022200</name>
</gene>
<comment type="function">
    <text evidence="2">PPIases accelerate the folding of proteins. It catalyzes the cis-trans isomerization of proline imidic peptide bonds in oligopeptides.</text>
</comment>
<protein>
    <recommendedName>
        <fullName evidence="2">Peptidyl-prolyl cis-trans isomerase</fullName>
        <shortName evidence="2">PPIase</shortName>
        <ecNumber evidence="2">5.2.1.8</ecNumber>
    </recommendedName>
</protein>
<organism evidence="4 5">
    <name type="scientific">Salix purpurea</name>
    <name type="common">Purple osier willow</name>
    <dbReference type="NCBI Taxonomy" id="77065"/>
    <lineage>
        <taxon>Eukaryota</taxon>
        <taxon>Viridiplantae</taxon>
        <taxon>Streptophyta</taxon>
        <taxon>Embryophyta</taxon>
        <taxon>Tracheophyta</taxon>
        <taxon>Spermatophyta</taxon>
        <taxon>Magnoliopsida</taxon>
        <taxon>eudicotyledons</taxon>
        <taxon>Gunneridae</taxon>
        <taxon>Pentapetalae</taxon>
        <taxon>rosids</taxon>
        <taxon>fabids</taxon>
        <taxon>Malpighiales</taxon>
        <taxon>Salicaceae</taxon>
        <taxon>Saliceae</taxon>
        <taxon>Salix</taxon>
    </lineage>
</organism>
<name>A0A9Q0WFQ6_SALPP</name>
<dbReference type="EMBL" id="JAPFFK010000004">
    <property type="protein sequence ID" value="KAJ6766192.1"/>
    <property type="molecule type" value="Genomic_DNA"/>
</dbReference>
<dbReference type="PROSITE" id="PS50072">
    <property type="entry name" value="CSA_PPIASE_2"/>
    <property type="match status" value="1"/>
</dbReference>
<feature type="domain" description="PPIase cyclophilin-type" evidence="3">
    <location>
        <begin position="7"/>
        <end position="172"/>
    </location>
</feature>
<evidence type="ECO:0000256" key="2">
    <source>
        <dbReference type="RuleBase" id="RU363019"/>
    </source>
</evidence>
<dbReference type="Pfam" id="PF00160">
    <property type="entry name" value="Pro_isomerase"/>
    <property type="match status" value="1"/>
</dbReference>
<dbReference type="InterPro" id="IPR002130">
    <property type="entry name" value="Cyclophilin-type_PPIase_dom"/>
</dbReference>
<dbReference type="FunFam" id="2.40.100.10:FF:000009">
    <property type="entry name" value="Peptidyl-prolyl cis-trans isomerase D"/>
    <property type="match status" value="1"/>
</dbReference>
<feature type="non-terminal residue" evidence="4">
    <location>
        <position position="239"/>
    </location>
</feature>
<sequence>MGRPRCFLDISIGGELEGRIVVELYNDVVPKTAENFRALCTGEKGIGPNTGVPLHYKGCRFHRVIKGYMVQGGEITAGDGTGGESVYGLKFEDENFELKHERKGMLSMENAGPNTNGSQFFITTTRTSHLDGKHVVFGKVVKGTGVVPSIEHVTTGDADCPTSNVMIVDCGEIPGGADDGTCNFFKDGDAYPDWPADLHESPSELSWWMNAVDSIEAFGNEHFKKQDYKMALRKYRKAL</sequence>
<comment type="caution">
    <text evidence="4">The sequence shown here is derived from an EMBL/GenBank/DDBJ whole genome shotgun (WGS) entry which is preliminary data.</text>
</comment>
<dbReference type="Gene3D" id="2.40.100.10">
    <property type="entry name" value="Cyclophilin-like"/>
    <property type="match status" value="1"/>
</dbReference>
<keyword evidence="5" id="KW-1185">Reference proteome</keyword>
<dbReference type="EC" id="5.2.1.8" evidence="2"/>
<evidence type="ECO:0000259" key="3">
    <source>
        <dbReference type="PROSITE" id="PS50072"/>
    </source>
</evidence>
<evidence type="ECO:0000256" key="1">
    <source>
        <dbReference type="ARBA" id="ARBA00007365"/>
    </source>
</evidence>
<keyword evidence="2 4" id="KW-0413">Isomerase</keyword>
<comment type="similarity">
    <text evidence="1 2">Belongs to the cyclophilin-type PPIase family.</text>
</comment>
<evidence type="ECO:0000313" key="4">
    <source>
        <dbReference type="EMBL" id="KAJ6766192.1"/>
    </source>
</evidence>
<keyword evidence="2" id="KW-0697">Rotamase</keyword>
<dbReference type="Gene3D" id="1.10.150.160">
    <property type="match status" value="1"/>
</dbReference>
<dbReference type="InterPro" id="IPR029000">
    <property type="entry name" value="Cyclophilin-like_dom_sf"/>
</dbReference>
<dbReference type="Proteomes" id="UP001151532">
    <property type="component" value="Chromosome 4"/>
</dbReference>
<dbReference type="AlphaFoldDB" id="A0A9Q0WFQ6"/>